<dbReference type="AlphaFoldDB" id="A0A0R1HQ88"/>
<dbReference type="GO" id="GO:0019843">
    <property type="term" value="F:rRNA binding"/>
    <property type="evidence" value="ECO:0007669"/>
    <property type="project" value="UniProtKB-UniRule"/>
</dbReference>
<dbReference type="PANTHER" id="PTHR13501">
    <property type="entry name" value="CHLOROPLAST 50S RIBOSOMAL PROTEIN L22-RELATED"/>
    <property type="match status" value="1"/>
</dbReference>
<dbReference type="FunFam" id="3.90.470.10:FF:000001">
    <property type="entry name" value="50S ribosomal protein L22"/>
    <property type="match status" value="1"/>
</dbReference>
<evidence type="ECO:0000256" key="9">
    <source>
        <dbReference type="ARBA" id="ARBA00035207"/>
    </source>
</evidence>
<comment type="function">
    <text evidence="8">This protein binds specifically to 23S rRNA; its binding is stimulated by other ribosomal proteins, e.g. L4, L17, and L20. It is important during the early stages of 50S assembly. It makes multiple contacts with different domains of the 23S rRNA in the assembled 50S subunit and ribosome.</text>
</comment>
<evidence type="ECO:0000256" key="1">
    <source>
        <dbReference type="ARBA" id="ARBA00003478"/>
    </source>
</evidence>
<dbReference type="InterPro" id="IPR036394">
    <property type="entry name" value="Ribosomal_uL22_sf"/>
</dbReference>
<dbReference type="STRING" id="1423719.FC66_GL000377"/>
<dbReference type="InterPro" id="IPR005727">
    <property type="entry name" value="Ribosomal_uL22_bac/chlpt-type"/>
</dbReference>
<dbReference type="InterPro" id="IPR018260">
    <property type="entry name" value="Ribosomal_uL22_CS"/>
</dbReference>
<evidence type="ECO:0000256" key="12">
    <source>
        <dbReference type="RuleBase" id="RU004006"/>
    </source>
</evidence>
<evidence type="ECO:0000256" key="7">
    <source>
        <dbReference type="ARBA" id="ARBA00023274"/>
    </source>
</evidence>
<keyword evidence="5 10" id="KW-0694">RNA-binding</keyword>
<dbReference type="RefSeq" id="WP_057974637.1">
    <property type="nucleotide sequence ID" value="NZ_AZDI01000010.1"/>
</dbReference>
<dbReference type="GO" id="GO:0003735">
    <property type="term" value="F:structural constituent of ribosome"/>
    <property type="evidence" value="ECO:0007669"/>
    <property type="project" value="InterPro"/>
</dbReference>
<organism evidence="14 15">
    <name type="scientific">Dellaglioa algida DSM 15638</name>
    <dbReference type="NCBI Taxonomy" id="1423719"/>
    <lineage>
        <taxon>Bacteria</taxon>
        <taxon>Bacillati</taxon>
        <taxon>Bacillota</taxon>
        <taxon>Bacilli</taxon>
        <taxon>Lactobacillales</taxon>
        <taxon>Lactobacillaceae</taxon>
        <taxon>Dellaglioa</taxon>
    </lineage>
</organism>
<evidence type="ECO:0000313" key="14">
    <source>
        <dbReference type="EMBL" id="KRK45322.1"/>
    </source>
</evidence>
<dbReference type="OrthoDB" id="9805969at2"/>
<dbReference type="SUPFAM" id="SSF54843">
    <property type="entry name" value="Ribosomal protein L22"/>
    <property type="match status" value="1"/>
</dbReference>
<gene>
    <name evidence="10" type="primary">rplV</name>
    <name evidence="14" type="ORF">FC66_GL000377</name>
</gene>
<dbReference type="CDD" id="cd00336">
    <property type="entry name" value="Ribosomal_L22"/>
    <property type="match status" value="1"/>
</dbReference>
<evidence type="ECO:0000256" key="4">
    <source>
        <dbReference type="ARBA" id="ARBA00022730"/>
    </source>
</evidence>
<evidence type="ECO:0000256" key="8">
    <source>
        <dbReference type="ARBA" id="ARBA00025084"/>
    </source>
</evidence>
<dbReference type="InterPro" id="IPR047867">
    <property type="entry name" value="Ribosomal_uL22_bac/org-type"/>
</dbReference>
<accession>A0A0R1HQ88</accession>
<dbReference type="NCBIfam" id="TIGR01044">
    <property type="entry name" value="rplV_bact"/>
    <property type="match status" value="1"/>
</dbReference>
<evidence type="ECO:0000256" key="10">
    <source>
        <dbReference type="HAMAP-Rule" id="MF_01331"/>
    </source>
</evidence>
<dbReference type="GO" id="GO:0022625">
    <property type="term" value="C:cytosolic large ribosomal subunit"/>
    <property type="evidence" value="ECO:0007669"/>
    <property type="project" value="TreeGrafter"/>
</dbReference>
<evidence type="ECO:0000256" key="3">
    <source>
        <dbReference type="ARBA" id="ARBA00011838"/>
    </source>
</evidence>
<dbReference type="PROSITE" id="PS00464">
    <property type="entry name" value="RIBOSOMAL_L22"/>
    <property type="match status" value="1"/>
</dbReference>
<comment type="caution">
    <text evidence="14">The sequence shown here is derived from an EMBL/GenBank/DDBJ whole genome shotgun (WGS) entry which is preliminary data.</text>
</comment>
<keyword evidence="15" id="KW-1185">Reference proteome</keyword>
<evidence type="ECO:0000256" key="11">
    <source>
        <dbReference type="RuleBase" id="RU004005"/>
    </source>
</evidence>
<evidence type="ECO:0000256" key="2">
    <source>
        <dbReference type="ARBA" id="ARBA00009451"/>
    </source>
</evidence>
<keyword evidence="6 10" id="KW-0689">Ribosomal protein</keyword>
<evidence type="ECO:0000256" key="13">
    <source>
        <dbReference type="RuleBase" id="RU004008"/>
    </source>
</evidence>
<comment type="similarity">
    <text evidence="2 10 11">Belongs to the universal ribosomal protein uL22 family.</text>
</comment>
<dbReference type="PANTHER" id="PTHR13501:SF8">
    <property type="entry name" value="LARGE RIBOSOMAL SUBUNIT PROTEIN UL22M"/>
    <property type="match status" value="1"/>
</dbReference>
<proteinExistence type="inferred from homology"/>
<dbReference type="EMBL" id="AZDI01000010">
    <property type="protein sequence ID" value="KRK45322.1"/>
    <property type="molecule type" value="Genomic_DNA"/>
</dbReference>
<sequence length="117" mass="12578">MAEQVTSAKATAKTVRIPARKARLVIDLIRGKSVAEAIGILRFTPRAGSPIIEKVLLSAVANAENNFDLDGENLIISDIFANEGPTLKRFRPRAKGSASPINKRTSHITVVVSEATK</sequence>
<dbReference type="PATRIC" id="fig|1423719.4.peg.382"/>
<name>A0A0R1HQ88_9LACO</name>
<dbReference type="Gene3D" id="3.90.470.10">
    <property type="entry name" value="Ribosomal protein L22/L17"/>
    <property type="match status" value="1"/>
</dbReference>
<comment type="function">
    <text evidence="1 10">The globular domain of the protein is located near the polypeptide exit tunnel on the outside of the subunit, while an extended beta-hairpin is found that lines the wall of the exit tunnel in the center of the 70S ribosome.</text>
</comment>
<dbReference type="GeneID" id="83548484"/>
<dbReference type="HAMAP" id="MF_01331_B">
    <property type="entry name" value="Ribosomal_uL22_B"/>
    <property type="match status" value="1"/>
</dbReference>
<keyword evidence="4 10" id="KW-0699">rRNA-binding</keyword>
<comment type="function">
    <text evidence="10 13">This protein binds specifically to 23S rRNA; its binding is stimulated by other ribosomal proteins, e.g., L4, L17, and L20. It is important during the early stages of 50S assembly. It makes multiple contacts with different domains of the 23S rRNA in the assembled 50S subunit and ribosome.</text>
</comment>
<dbReference type="InterPro" id="IPR001063">
    <property type="entry name" value="Ribosomal_uL22"/>
</dbReference>
<comment type="subunit">
    <text evidence="3 10 12">Part of the 50S ribosomal subunit.</text>
</comment>
<dbReference type="Proteomes" id="UP000051450">
    <property type="component" value="Unassembled WGS sequence"/>
</dbReference>
<keyword evidence="7 10" id="KW-0687">Ribonucleoprotein</keyword>
<dbReference type="GO" id="GO:0006412">
    <property type="term" value="P:translation"/>
    <property type="evidence" value="ECO:0007669"/>
    <property type="project" value="UniProtKB-UniRule"/>
</dbReference>
<evidence type="ECO:0000313" key="15">
    <source>
        <dbReference type="Proteomes" id="UP000051450"/>
    </source>
</evidence>
<protein>
    <recommendedName>
        <fullName evidence="9 10">Large ribosomal subunit protein uL22</fullName>
    </recommendedName>
</protein>
<evidence type="ECO:0000256" key="6">
    <source>
        <dbReference type="ARBA" id="ARBA00022980"/>
    </source>
</evidence>
<evidence type="ECO:0000256" key="5">
    <source>
        <dbReference type="ARBA" id="ARBA00022884"/>
    </source>
</evidence>
<reference evidence="14 15" key="1">
    <citation type="journal article" date="2015" name="Genome Announc.">
        <title>Expanding the biotechnology potential of lactobacilli through comparative genomics of 213 strains and associated genera.</title>
        <authorList>
            <person name="Sun Z."/>
            <person name="Harris H.M."/>
            <person name="McCann A."/>
            <person name="Guo C."/>
            <person name="Argimon S."/>
            <person name="Zhang W."/>
            <person name="Yang X."/>
            <person name="Jeffery I.B."/>
            <person name="Cooney J.C."/>
            <person name="Kagawa T.F."/>
            <person name="Liu W."/>
            <person name="Song Y."/>
            <person name="Salvetti E."/>
            <person name="Wrobel A."/>
            <person name="Rasinkangas P."/>
            <person name="Parkhill J."/>
            <person name="Rea M.C."/>
            <person name="O'Sullivan O."/>
            <person name="Ritari J."/>
            <person name="Douillard F.P."/>
            <person name="Paul Ross R."/>
            <person name="Yang R."/>
            <person name="Briner A.E."/>
            <person name="Felis G.E."/>
            <person name="de Vos W.M."/>
            <person name="Barrangou R."/>
            <person name="Klaenhammer T.R."/>
            <person name="Caufield P.W."/>
            <person name="Cui Y."/>
            <person name="Zhang H."/>
            <person name="O'Toole P.W."/>
        </authorList>
    </citation>
    <scope>NUCLEOTIDE SEQUENCE [LARGE SCALE GENOMIC DNA]</scope>
    <source>
        <strain evidence="14 15">DSM 15638</strain>
    </source>
</reference>
<dbReference type="Pfam" id="PF00237">
    <property type="entry name" value="Ribosomal_L22"/>
    <property type="match status" value="1"/>
</dbReference>